<dbReference type="PANTHER" id="PTHR43221">
    <property type="entry name" value="PROTEASE HTPX"/>
    <property type="match status" value="1"/>
</dbReference>
<keyword evidence="4 12" id="KW-0812">Transmembrane</keyword>
<evidence type="ECO:0000256" key="12">
    <source>
        <dbReference type="SAM" id="Phobius"/>
    </source>
</evidence>
<keyword evidence="3 11" id="KW-0645">Protease</keyword>
<feature type="transmembrane region" description="Helical" evidence="12">
    <location>
        <begin position="42"/>
        <end position="64"/>
    </location>
</feature>
<dbReference type="CDD" id="cd07339">
    <property type="entry name" value="M48B_HtpX_like"/>
    <property type="match status" value="1"/>
</dbReference>
<dbReference type="Proteomes" id="UP000250928">
    <property type="component" value="Unassembled WGS sequence"/>
</dbReference>
<dbReference type="GO" id="GO:0006508">
    <property type="term" value="P:proteolysis"/>
    <property type="evidence" value="ECO:0007669"/>
    <property type="project" value="UniProtKB-KW"/>
</dbReference>
<dbReference type="GO" id="GO:0004222">
    <property type="term" value="F:metalloendopeptidase activity"/>
    <property type="evidence" value="ECO:0007669"/>
    <property type="project" value="InterPro"/>
</dbReference>
<sequence length="320" mass="35310">MDRQTTSRHKFRNLGHTLLLLGVMSLLLALCSRLLLGGELWGWLFFTAGLAILGLPDIPSRWVLRLYNARPLLPSAAPALSGLTRELARRAGLERVPVLYWIPSRTVNAFSVGSRDDAALALTDGLLRLLSPRELAGVLAHEISHVSNNDMRLMGLADMISRPTHLMSVLGLLLMLLSLPLMMFGMAMFPLSGMLLLLAAPGISALLQLGLSRVREFDADLEAARITGDPRGLASALARIEQGQGGLWRRILMPGYRESLPSLLRTHPDTRERIGRLLEMSGGREGEWLFSGPYPGGAMWSEGVPVVRRPRHRILFGIWH</sequence>
<evidence type="ECO:0000259" key="13">
    <source>
        <dbReference type="Pfam" id="PF01435"/>
    </source>
</evidence>
<evidence type="ECO:0000256" key="10">
    <source>
        <dbReference type="ARBA" id="ARBA00023136"/>
    </source>
</evidence>
<feature type="transmembrane region" description="Helical" evidence="12">
    <location>
        <begin position="18"/>
        <end position="36"/>
    </location>
</feature>
<comment type="similarity">
    <text evidence="11">Belongs to the peptidase M48 family.</text>
</comment>
<dbReference type="GO" id="GO:0005886">
    <property type="term" value="C:plasma membrane"/>
    <property type="evidence" value="ECO:0007669"/>
    <property type="project" value="UniProtKB-SubCell"/>
</dbReference>
<dbReference type="GO" id="GO:0046872">
    <property type="term" value="F:metal ion binding"/>
    <property type="evidence" value="ECO:0007669"/>
    <property type="project" value="UniProtKB-KW"/>
</dbReference>
<comment type="caution">
    <text evidence="14">The sequence shown here is derived from an EMBL/GenBank/DDBJ whole genome shotgun (WGS) entry which is preliminary data.</text>
</comment>
<dbReference type="InterPro" id="IPR050083">
    <property type="entry name" value="HtpX_protease"/>
</dbReference>
<feature type="transmembrane region" description="Helical" evidence="12">
    <location>
        <begin position="166"/>
        <end position="187"/>
    </location>
</feature>
<evidence type="ECO:0000256" key="2">
    <source>
        <dbReference type="ARBA" id="ARBA00022475"/>
    </source>
</evidence>
<evidence type="ECO:0000313" key="15">
    <source>
        <dbReference type="Proteomes" id="UP000250928"/>
    </source>
</evidence>
<accession>A0A6N4DGG7</accession>
<dbReference type="EMBL" id="PQCO01000332">
    <property type="protein sequence ID" value="PUD97973.1"/>
    <property type="molecule type" value="Genomic_DNA"/>
</dbReference>
<evidence type="ECO:0000256" key="1">
    <source>
        <dbReference type="ARBA" id="ARBA00004651"/>
    </source>
</evidence>
<reference evidence="14 15" key="1">
    <citation type="submission" date="2018-01" db="EMBL/GenBank/DDBJ databases">
        <title>Novel co-symbiosis in the lucinid bivalve Phacoides pectinatus.</title>
        <authorList>
            <person name="Lim S.J."/>
            <person name="Davis B.G."/>
            <person name="Gill D.E."/>
            <person name="Engel A.S."/>
            <person name="Anderson L.C."/>
            <person name="Campbell B.J."/>
        </authorList>
    </citation>
    <scope>NUCLEOTIDE SEQUENCE [LARGE SCALE GENOMIC DNA]</scope>
    <source>
        <strain evidence="14">N3_P5</strain>
    </source>
</reference>
<keyword evidence="2" id="KW-1003">Cell membrane</keyword>
<keyword evidence="5" id="KW-0479">Metal-binding</keyword>
<gene>
    <name evidence="14" type="ORF">C3L24_13620</name>
</gene>
<dbReference type="Pfam" id="PF01435">
    <property type="entry name" value="Peptidase_M48"/>
    <property type="match status" value="1"/>
</dbReference>
<evidence type="ECO:0000256" key="11">
    <source>
        <dbReference type="RuleBase" id="RU003983"/>
    </source>
</evidence>
<protein>
    <recommendedName>
        <fullName evidence="13">Peptidase M48 domain-containing protein</fullName>
    </recommendedName>
</protein>
<comment type="subcellular location">
    <subcellularLocation>
        <location evidence="1">Cell membrane</location>
        <topology evidence="1">Multi-pass membrane protein</topology>
    </subcellularLocation>
</comment>
<comment type="cofactor">
    <cofactor evidence="11">
        <name>Zn(2+)</name>
        <dbReference type="ChEBI" id="CHEBI:29105"/>
    </cofactor>
    <text evidence="11">Binds 1 zinc ion per subunit.</text>
</comment>
<evidence type="ECO:0000256" key="7">
    <source>
        <dbReference type="ARBA" id="ARBA00022833"/>
    </source>
</evidence>
<evidence type="ECO:0000256" key="4">
    <source>
        <dbReference type="ARBA" id="ARBA00022692"/>
    </source>
</evidence>
<proteinExistence type="inferred from homology"/>
<evidence type="ECO:0000256" key="3">
    <source>
        <dbReference type="ARBA" id="ARBA00022670"/>
    </source>
</evidence>
<keyword evidence="8 12" id="KW-1133">Transmembrane helix</keyword>
<dbReference type="AlphaFoldDB" id="A0A6N4DGG7"/>
<dbReference type="PANTHER" id="PTHR43221:SF1">
    <property type="entry name" value="PROTEASE HTPX"/>
    <property type="match status" value="1"/>
</dbReference>
<dbReference type="Gene3D" id="3.30.2010.10">
    <property type="entry name" value="Metalloproteases ('zincins'), catalytic domain"/>
    <property type="match status" value="1"/>
</dbReference>
<evidence type="ECO:0000256" key="6">
    <source>
        <dbReference type="ARBA" id="ARBA00022801"/>
    </source>
</evidence>
<evidence type="ECO:0000256" key="8">
    <source>
        <dbReference type="ARBA" id="ARBA00022989"/>
    </source>
</evidence>
<evidence type="ECO:0000256" key="9">
    <source>
        <dbReference type="ARBA" id="ARBA00023049"/>
    </source>
</evidence>
<feature type="domain" description="Peptidase M48" evidence="13">
    <location>
        <begin position="78"/>
        <end position="280"/>
    </location>
</feature>
<organism evidence="14 15">
    <name type="scientific">Candidatus Sedimenticola endophacoides</name>
    <dbReference type="NCBI Taxonomy" id="2548426"/>
    <lineage>
        <taxon>Bacteria</taxon>
        <taxon>Pseudomonadati</taxon>
        <taxon>Pseudomonadota</taxon>
        <taxon>Gammaproteobacteria</taxon>
        <taxon>Chromatiales</taxon>
        <taxon>Sedimenticolaceae</taxon>
        <taxon>Sedimenticola</taxon>
    </lineage>
</organism>
<name>A0A6N4DGG7_9GAMM</name>
<keyword evidence="9 11" id="KW-0482">Metalloprotease</keyword>
<dbReference type="InterPro" id="IPR001915">
    <property type="entry name" value="Peptidase_M48"/>
</dbReference>
<keyword evidence="10 12" id="KW-0472">Membrane</keyword>
<evidence type="ECO:0000256" key="5">
    <source>
        <dbReference type="ARBA" id="ARBA00022723"/>
    </source>
</evidence>
<keyword evidence="6 11" id="KW-0378">Hydrolase</keyword>
<keyword evidence="7 11" id="KW-0862">Zinc</keyword>
<evidence type="ECO:0000313" key="14">
    <source>
        <dbReference type="EMBL" id="PUD97973.1"/>
    </source>
</evidence>